<evidence type="ECO:0000313" key="3">
    <source>
        <dbReference type="Proteomes" id="UP000093186"/>
    </source>
</evidence>
<dbReference type="Proteomes" id="UP000093186">
    <property type="component" value="Unassembled WGS sequence"/>
</dbReference>
<dbReference type="OrthoDB" id="1191413at2"/>
<comment type="caution">
    <text evidence="2">The sequence shown here is derived from an EMBL/GenBank/DDBJ whole genome shotgun (WGS) entry which is preliminary data.</text>
</comment>
<feature type="chain" id="PRO_5008640133" description="Lipoprotein" evidence="1">
    <location>
        <begin position="19"/>
        <end position="212"/>
    </location>
</feature>
<sequence>MKNSFLLLLLVLISSSCATTKTTKYIAGKYYEEIKSSKPIHIPKPQKIPTASNKLPYPFIHINGFVNYKIQKSKYVKNNSGNLINELNFYATHSSFYTRKVMYDTFNNWDKNLFISNQRVPMLIWEKVKLLPNRDENFYVVAGGYEDTNSKKNTIYSSISILDSKGNDCLTNKTPILKKEIIQFFSNGIKNLNTDQEFYAKFWGLINKKTTN</sequence>
<dbReference type="AlphaFoldDB" id="A0A1B9Y0L8"/>
<evidence type="ECO:0000256" key="1">
    <source>
        <dbReference type="SAM" id="SignalP"/>
    </source>
</evidence>
<keyword evidence="1" id="KW-0732">Signal</keyword>
<reference evidence="2 3" key="1">
    <citation type="submission" date="2016-06" db="EMBL/GenBank/DDBJ databases">
        <title>Draft Genome Sequence of Tenacibaculum soleae UCD-KL19.</title>
        <authorList>
            <person name="Eisen J.A."/>
            <person name="Coil D.A."/>
            <person name="Lujan K.M."/>
        </authorList>
    </citation>
    <scope>NUCLEOTIDE SEQUENCE [LARGE SCALE GENOMIC DNA]</scope>
    <source>
        <strain evidence="2 3">UCD-KL19</strain>
    </source>
</reference>
<keyword evidence="3" id="KW-1185">Reference proteome</keyword>
<dbReference type="PROSITE" id="PS51257">
    <property type="entry name" value="PROKAR_LIPOPROTEIN"/>
    <property type="match status" value="1"/>
</dbReference>
<proteinExistence type="predicted"/>
<name>A0A1B9Y0L8_9FLAO</name>
<organism evidence="2 3">
    <name type="scientific">Tenacibaculum soleae</name>
    <dbReference type="NCBI Taxonomy" id="447689"/>
    <lineage>
        <taxon>Bacteria</taxon>
        <taxon>Pseudomonadati</taxon>
        <taxon>Bacteroidota</taxon>
        <taxon>Flavobacteriia</taxon>
        <taxon>Flavobacteriales</taxon>
        <taxon>Flavobacteriaceae</taxon>
        <taxon>Tenacibaculum</taxon>
    </lineage>
</organism>
<feature type="signal peptide" evidence="1">
    <location>
        <begin position="1"/>
        <end position="18"/>
    </location>
</feature>
<gene>
    <name evidence="2" type="ORF">BA195_00680</name>
</gene>
<dbReference type="RefSeq" id="WP_068701411.1">
    <property type="nucleotide sequence ID" value="NZ_JAUOSG010000001.1"/>
</dbReference>
<evidence type="ECO:0000313" key="2">
    <source>
        <dbReference type="EMBL" id="OCK43251.1"/>
    </source>
</evidence>
<dbReference type="EMBL" id="MAKX01000001">
    <property type="protein sequence ID" value="OCK43251.1"/>
    <property type="molecule type" value="Genomic_DNA"/>
</dbReference>
<evidence type="ECO:0008006" key="4">
    <source>
        <dbReference type="Google" id="ProtNLM"/>
    </source>
</evidence>
<dbReference type="STRING" id="447689.BA195_00680"/>
<accession>A0A1B9Y0L8</accession>
<protein>
    <recommendedName>
        <fullName evidence="4">Lipoprotein</fullName>
    </recommendedName>
</protein>